<accession>A0A432CAY0</accession>
<gene>
    <name evidence="1" type="ORF">EKL98_15990</name>
</gene>
<dbReference type="GO" id="GO:0016853">
    <property type="term" value="F:isomerase activity"/>
    <property type="evidence" value="ECO:0007669"/>
    <property type="project" value="UniProtKB-KW"/>
</dbReference>
<protein>
    <submittedName>
        <fullName evidence="1">Enoyl-CoA hydratase/isomerase family protein</fullName>
    </submittedName>
</protein>
<proteinExistence type="predicted"/>
<reference evidence="1 2" key="1">
    <citation type="submission" date="2018-12" db="EMBL/GenBank/DDBJ databases">
        <title>Flavobacterium sp. nov., isolated from glacier ice.</title>
        <authorList>
            <person name="Liu Q."/>
            <person name="Xin Y.-H."/>
        </authorList>
    </citation>
    <scope>NUCLEOTIDE SEQUENCE [LARGE SCALE GENOMIC DNA]</scope>
    <source>
        <strain evidence="1 2">RB1N8</strain>
    </source>
</reference>
<dbReference type="AlphaFoldDB" id="A0A432CAY0"/>
<dbReference type="EMBL" id="RYDJ01000114">
    <property type="protein sequence ID" value="RTY97449.1"/>
    <property type="molecule type" value="Genomic_DNA"/>
</dbReference>
<comment type="caution">
    <text evidence="1">The sequence shown here is derived from an EMBL/GenBank/DDBJ whole genome shotgun (WGS) entry which is preliminary data.</text>
</comment>
<keyword evidence="1" id="KW-0413">Isomerase</keyword>
<name>A0A432CAY0_9FLAO</name>
<sequence>FETTTELDSEISAFANKLANYNPETLVEMKKMFWEGTENWKTLLYERAEISGKLVLSDFSKKALNQFKK</sequence>
<evidence type="ECO:0000313" key="1">
    <source>
        <dbReference type="EMBL" id="RTY97449.1"/>
    </source>
</evidence>
<keyword evidence="2" id="KW-1185">Reference proteome</keyword>
<evidence type="ECO:0000313" key="2">
    <source>
        <dbReference type="Proteomes" id="UP000280825"/>
    </source>
</evidence>
<dbReference type="Proteomes" id="UP000280825">
    <property type="component" value="Unassembled WGS sequence"/>
</dbReference>
<feature type="non-terminal residue" evidence="1">
    <location>
        <position position="1"/>
    </location>
</feature>
<organism evidence="1 2">
    <name type="scientific">Flavobacterium bomense</name>
    <dbReference type="NCBI Taxonomy" id="2497483"/>
    <lineage>
        <taxon>Bacteria</taxon>
        <taxon>Pseudomonadati</taxon>
        <taxon>Bacteroidota</taxon>
        <taxon>Flavobacteriia</taxon>
        <taxon>Flavobacteriales</taxon>
        <taxon>Flavobacteriaceae</taxon>
        <taxon>Flavobacterium</taxon>
    </lineage>
</organism>